<reference evidence="2" key="1">
    <citation type="submission" date="2013-08" db="EMBL/GenBank/DDBJ databases">
        <authorList>
            <person name="Mendez C."/>
            <person name="Richter M."/>
            <person name="Ferrer M."/>
            <person name="Sanchez J."/>
        </authorList>
    </citation>
    <scope>NUCLEOTIDE SEQUENCE</scope>
</reference>
<sequence>GRKIVNLIKRTAAQQKLRSVANLDKQSERLLSIGAIWKSAMTTLRGSSTKKNANPMTTLPFFLVLGPSGSGKTTLMANSNVPIRFRNQSGQNNLPPTETIEFFFEDKAIVLDTSGRYVNLEQTPDINQEWDLIAKLLMKSRQREPLSGVVVTISLEDLWMTDRSLLTQLSQNIRQRIDSLMRTTNIRFPVYVMVTKLDLLAG</sequence>
<accession>T1DBP3</accession>
<proteinExistence type="predicted"/>
<dbReference type="InterPro" id="IPR053156">
    <property type="entry name" value="T6SS_TssM-like"/>
</dbReference>
<dbReference type="InterPro" id="IPR027417">
    <property type="entry name" value="P-loop_NTPase"/>
</dbReference>
<feature type="domain" description="Type VI secretion system component TssM1 N-terminal" evidence="1">
    <location>
        <begin position="127"/>
        <end position="202"/>
    </location>
</feature>
<protein>
    <submittedName>
        <fullName evidence="2">Type VI secretion protein IcmF</fullName>
    </submittedName>
</protein>
<dbReference type="SUPFAM" id="SSF52540">
    <property type="entry name" value="P-loop containing nucleoside triphosphate hydrolases"/>
    <property type="match status" value="1"/>
</dbReference>
<organism evidence="2">
    <name type="scientific">mine drainage metagenome</name>
    <dbReference type="NCBI Taxonomy" id="410659"/>
    <lineage>
        <taxon>unclassified sequences</taxon>
        <taxon>metagenomes</taxon>
        <taxon>ecological metagenomes</taxon>
    </lineage>
</organism>
<dbReference type="PANTHER" id="PTHR36153">
    <property type="entry name" value="INNER MEMBRANE PROTEIN-RELATED"/>
    <property type="match status" value="1"/>
</dbReference>
<dbReference type="Gene3D" id="3.40.50.300">
    <property type="entry name" value="P-loop containing nucleotide triphosphate hydrolases"/>
    <property type="match status" value="1"/>
</dbReference>
<name>T1DBP3_9ZZZZ</name>
<dbReference type="AlphaFoldDB" id="T1DBP3"/>
<feature type="non-terminal residue" evidence="2">
    <location>
        <position position="202"/>
    </location>
</feature>
<dbReference type="PANTHER" id="PTHR36153:SF1">
    <property type="entry name" value="TYPE VI SECRETION SYSTEM COMPONENT TSSM1"/>
    <property type="match status" value="1"/>
</dbReference>
<dbReference type="EMBL" id="AUZX01001275">
    <property type="protein sequence ID" value="EQD79525.1"/>
    <property type="molecule type" value="Genomic_DNA"/>
</dbReference>
<dbReference type="InterPro" id="IPR025743">
    <property type="entry name" value="TssM1_N"/>
</dbReference>
<comment type="caution">
    <text evidence="2">The sequence shown here is derived from an EMBL/GenBank/DDBJ whole genome shotgun (WGS) entry which is preliminary data.</text>
</comment>
<dbReference type="Pfam" id="PF14331">
    <property type="entry name" value="IcmF-related_N"/>
    <property type="match status" value="1"/>
</dbReference>
<gene>
    <name evidence="2" type="ORF">B1A_01679</name>
</gene>
<reference evidence="2" key="2">
    <citation type="journal article" date="2014" name="ISME J.">
        <title>Microbial stratification in low pH oxic and suboxic macroscopic growths along an acid mine drainage.</title>
        <authorList>
            <person name="Mendez-Garcia C."/>
            <person name="Mesa V."/>
            <person name="Sprenger R.R."/>
            <person name="Richter M."/>
            <person name="Diez M.S."/>
            <person name="Solano J."/>
            <person name="Bargiela R."/>
            <person name="Golyshina O.V."/>
            <person name="Manteca A."/>
            <person name="Ramos J.L."/>
            <person name="Gallego J.R."/>
            <person name="Llorente I."/>
            <person name="Martins Dos Santos V.A."/>
            <person name="Jensen O.N."/>
            <person name="Pelaez A.I."/>
            <person name="Sanchez J."/>
            <person name="Ferrer M."/>
        </authorList>
    </citation>
    <scope>NUCLEOTIDE SEQUENCE</scope>
</reference>
<evidence type="ECO:0000259" key="1">
    <source>
        <dbReference type="Pfam" id="PF14331"/>
    </source>
</evidence>
<evidence type="ECO:0000313" key="2">
    <source>
        <dbReference type="EMBL" id="EQD79525.1"/>
    </source>
</evidence>
<feature type="non-terminal residue" evidence="2">
    <location>
        <position position="1"/>
    </location>
</feature>